<reference evidence="1 2" key="1">
    <citation type="submission" date="2019-02" db="EMBL/GenBank/DDBJ databases">
        <title>Deep-cultivation of Planctomycetes and their phenomic and genomic characterization uncovers novel biology.</title>
        <authorList>
            <person name="Wiegand S."/>
            <person name="Jogler M."/>
            <person name="Boedeker C."/>
            <person name="Pinto D."/>
            <person name="Vollmers J."/>
            <person name="Rivas-Marin E."/>
            <person name="Kohn T."/>
            <person name="Peeters S.H."/>
            <person name="Heuer A."/>
            <person name="Rast P."/>
            <person name="Oberbeckmann S."/>
            <person name="Bunk B."/>
            <person name="Jeske O."/>
            <person name="Meyerdierks A."/>
            <person name="Storesund J.E."/>
            <person name="Kallscheuer N."/>
            <person name="Luecker S."/>
            <person name="Lage O.M."/>
            <person name="Pohl T."/>
            <person name="Merkel B.J."/>
            <person name="Hornburger P."/>
            <person name="Mueller R.-W."/>
            <person name="Bruemmer F."/>
            <person name="Labrenz M."/>
            <person name="Spormann A.M."/>
            <person name="Op den Camp H."/>
            <person name="Overmann J."/>
            <person name="Amann R."/>
            <person name="Jetten M.S.M."/>
            <person name="Mascher T."/>
            <person name="Medema M.H."/>
            <person name="Devos D.P."/>
            <person name="Kaster A.-K."/>
            <person name="Ovreas L."/>
            <person name="Rohde M."/>
            <person name="Galperin M.Y."/>
            <person name="Jogler C."/>
        </authorList>
    </citation>
    <scope>NUCLEOTIDE SEQUENCE [LARGE SCALE GENOMIC DNA]</scope>
    <source>
        <strain evidence="1 2">ETA_A1</strain>
    </source>
</reference>
<keyword evidence="2" id="KW-1185">Reference proteome</keyword>
<dbReference type="KEGG" id="uli:ETAA1_49430"/>
<organism evidence="1 2">
    <name type="scientific">Urbifossiella limnaea</name>
    <dbReference type="NCBI Taxonomy" id="2528023"/>
    <lineage>
        <taxon>Bacteria</taxon>
        <taxon>Pseudomonadati</taxon>
        <taxon>Planctomycetota</taxon>
        <taxon>Planctomycetia</taxon>
        <taxon>Gemmatales</taxon>
        <taxon>Gemmataceae</taxon>
        <taxon>Urbifossiella</taxon>
    </lineage>
</organism>
<dbReference type="Proteomes" id="UP000319576">
    <property type="component" value="Chromosome"/>
</dbReference>
<gene>
    <name evidence="1" type="ORF">ETAA1_49430</name>
</gene>
<dbReference type="AlphaFoldDB" id="A0A517XZP7"/>
<evidence type="ECO:0008006" key="3">
    <source>
        <dbReference type="Google" id="ProtNLM"/>
    </source>
</evidence>
<proteinExistence type="predicted"/>
<name>A0A517XZP7_9BACT</name>
<protein>
    <recommendedName>
        <fullName evidence="3">DUF4259 domain-containing protein</fullName>
    </recommendedName>
</protein>
<sequence>MGTWSESILADDDALDVVRHYRRLYNQGMDHAAVRHALELGWAEAIADSDDGPVFWFAVAAAQWEFGALDADLLVRIQEIAEQGRGLDRWREGGPSLLAKREQAVREFLHVVRQRNPRPKKRTVEKRHPPVYLPGACLAAELGDGTFGAVLVLATDDRHETEGFDIVALLEWRSADKPPLRTFRQRQLIRPDADGRLIPVVRKCFARFHKPVRGKLTQVGQLARPESEETHLRTRFQGRWQEAITDLEHYFGLRS</sequence>
<evidence type="ECO:0000313" key="1">
    <source>
        <dbReference type="EMBL" id="QDU22953.1"/>
    </source>
</evidence>
<dbReference type="EMBL" id="CP036273">
    <property type="protein sequence ID" value="QDU22953.1"/>
    <property type="molecule type" value="Genomic_DNA"/>
</dbReference>
<accession>A0A517XZP7</accession>
<evidence type="ECO:0000313" key="2">
    <source>
        <dbReference type="Proteomes" id="UP000319576"/>
    </source>
</evidence>